<proteinExistence type="predicted"/>
<accession>A0AAI9TNS6</accession>
<reference evidence="1" key="1">
    <citation type="submission" date="2015-06" db="EMBL/GenBank/DDBJ databases">
        <authorList>
            <person name="Nguyen H."/>
        </authorList>
    </citation>
    <scope>NUCLEOTIDE SEQUENCE</scope>
    <source>
        <strain evidence="1">DAOM 180753</strain>
    </source>
</reference>
<dbReference type="Proteomes" id="UP001227192">
    <property type="component" value="Unassembled WGS sequence"/>
</dbReference>
<gene>
    <name evidence="1" type="ORF">VN97_g3045</name>
</gene>
<evidence type="ECO:0000313" key="1">
    <source>
        <dbReference type="EMBL" id="KAJ9490220.1"/>
    </source>
</evidence>
<protein>
    <submittedName>
        <fullName evidence="1">Uncharacterized protein</fullName>
    </submittedName>
</protein>
<sequence length="97" mass="10813">MLLHVLPGAGVAVFFPVYSHVYSRRSKSWSHGHITSDTLVGERLVTEFLILLFPIAVVARQIVSYSEVIKSGGKKKNEVKEENLCFWKAVPGPFQGL</sequence>
<dbReference type="AlphaFoldDB" id="A0AAI9TNS6"/>
<evidence type="ECO:0000313" key="2">
    <source>
        <dbReference type="Proteomes" id="UP001227192"/>
    </source>
</evidence>
<name>A0AAI9TNS6_PENTH</name>
<comment type="caution">
    <text evidence="1">The sequence shown here is derived from an EMBL/GenBank/DDBJ whole genome shotgun (WGS) entry which is preliminary data.</text>
</comment>
<dbReference type="EMBL" id="LACB01000062">
    <property type="protein sequence ID" value="KAJ9490220.1"/>
    <property type="molecule type" value="Genomic_DNA"/>
</dbReference>
<reference evidence="1" key="2">
    <citation type="journal article" date="2016" name="Fungal Biol.">
        <title>Ochratoxin A production by Penicillium thymicola.</title>
        <authorList>
            <person name="Nguyen H.D.T."/>
            <person name="McMullin D.R."/>
            <person name="Ponomareva E."/>
            <person name="Riley R."/>
            <person name="Pomraning K.R."/>
            <person name="Baker S.E."/>
            <person name="Seifert K.A."/>
        </authorList>
    </citation>
    <scope>NUCLEOTIDE SEQUENCE</scope>
    <source>
        <strain evidence="1">DAOM 180753</strain>
    </source>
</reference>
<organism evidence="1 2">
    <name type="scientific">Penicillium thymicola</name>
    <dbReference type="NCBI Taxonomy" id="293382"/>
    <lineage>
        <taxon>Eukaryota</taxon>
        <taxon>Fungi</taxon>
        <taxon>Dikarya</taxon>
        <taxon>Ascomycota</taxon>
        <taxon>Pezizomycotina</taxon>
        <taxon>Eurotiomycetes</taxon>
        <taxon>Eurotiomycetidae</taxon>
        <taxon>Eurotiales</taxon>
        <taxon>Aspergillaceae</taxon>
        <taxon>Penicillium</taxon>
    </lineage>
</organism>
<keyword evidence="2" id="KW-1185">Reference proteome</keyword>